<dbReference type="Pfam" id="PF00589">
    <property type="entry name" value="Phage_integrase"/>
    <property type="match status" value="1"/>
</dbReference>
<keyword evidence="1" id="KW-0229">DNA integration</keyword>
<dbReference type="PANTHER" id="PTHR30349">
    <property type="entry name" value="PHAGE INTEGRASE-RELATED"/>
    <property type="match status" value="1"/>
</dbReference>
<gene>
    <name evidence="5" type="ORF">MOTC310_31680</name>
</gene>
<organism evidence="5 6">
    <name type="scientific">Methylobacterium oryzae</name>
    <dbReference type="NCBI Taxonomy" id="334852"/>
    <lineage>
        <taxon>Bacteria</taxon>
        <taxon>Pseudomonadati</taxon>
        <taxon>Pseudomonadota</taxon>
        <taxon>Alphaproteobacteria</taxon>
        <taxon>Hyphomicrobiales</taxon>
        <taxon>Methylobacteriaceae</taxon>
        <taxon>Methylobacterium</taxon>
    </lineage>
</organism>
<dbReference type="InterPro" id="IPR002104">
    <property type="entry name" value="Integrase_catalytic"/>
</dbReference>
<dbReference type="PROSITE" id="PS51898">
    <property type="entry name" value="TYR_RECOMBINASE"/>
    <property type="match status" value="1"/>
</dbReference>
<reference evidence="5 6" key="1">
    <citation type="journal article" date="2012" name="Genet. Mol. Biol.">
        <title>Analysis of 16S rRNA and mxaF genes revealing insights into Methylobacterium niche-specific plant association.</title>
        <authorList>
            <person name="Dourado M.N."/>
            <person name="Andreote F.D."/>
            <person name="Dini-Andreote F."/>
            <person name="Conti R."/>
            <person name="Araujo J.M."/>
            <person name="Araujo W.L."/>
        </authorList>
    </citation>
    <scope>NUCLEOTIDE SEQUENCE [LARGE SCALE GENOMIC DNA]</scope>
    <source>
        <strain evidence="5 6">TC3-10</strain>
    </source>
</reference>
<name>A0ABU7TZP4_9HYPH</name>
<sequence length="429" mass="48725">MGLGVEGRMSRKSKGVYLYDRPAIIDRKTGKVRKRAVIELIDDGEVIARFPAEDRARAEQAQGERLIVKHNPARRLNQALENILVTDVLAIYATDIVPGLKRPEKSAQRIQQLSQWWAGKTLAEVTGRACRDYLKHREKQPWKSAKPRKTGNPPRMMTPAGVRRELEDLAAAIGHHHGEGHHREIIKVWLPPRGKKRERWLRRSEAAKLLLAMWRRREIQVHARGPMKGEAVATRKRIWRHLSRFLLIALYTGSRSGVVVSASFQRGPGRAHIDLSTGLMHRLPEDETESANKLRPTIPIPERLLAHMRRWHRLGTDDFLVQHDGKPVKEVSKAFGRAVREAALEAGVTPHILRHTTATWLMLLGCQIREAAWYLGMSEKMLEERYGHYHPAFQAEVRARLDGKQAPNVIEFPVAAVFGAGNVHKARAA</sequence>
<dbReference type="InterPro" id="IPR013762">
    <property type="entry name" value="Integrase-like_cat_sf"/>
</dbReference>
<dbReference type="PANTHER" id="PTHR30349:SF88">
    <property type="entry name" value="BLL1584 PROTEIN"/>
    <property type="match status" value="1"/>
</dbReference>
<dbReference type="EMBL" id="MLCA01000017">
    <property type="protein sequence ID" value="MEE7494726.1"/>
    <property type="molecule type" value="Genomic_DNA"/>
</dbReference>
<evidence type="ECO:0000256" key="1">
    <source>
        <dbReference type="ARBA" id="ARBA00022908"/>
    </source>
</evidence>
<dbReference type="InterPro" id="IPR050090">
    <property type="entry name" value="Tyrosine_recombinase_XerCD"/>
</dbReference>
<evidence type="ECO:0000256" key="2">
    <source>
        <dbReference type="ARBA" id="ARBA00023172"/>
    </source>
</evidence>
<evidence type="ECO:0000256" key="3">
    <source>
        <dbReference type="SAM" id="MobiDB-lite"/>
    </source>
</evidence>
<feature type="region of interest" description="Disordered" evidence="3">
    <location>
        <begin position="138"/>
        <end position="158"/>
    </location>
</feature>
<feature type="domain" description="Tyr recombinase" evidence="4">
    <location>
        <begin position="196"/>
        <end position="399"/>
    </location>
</feature>
<dbReference type="Proteomes" id="UP001355206">
    <property type="component" value="Unassembled WGS sequence"/>
</dbReference>
<evidence type="ECO:0000313" key="5">
    <source>
        <dbReference type="EMBL" id="MEE7494726.1"/>
    </source>
</evidence>
<dbReference type="SUPFAM" id="SSF56349">
    <property type="entry name" value="DNA breaking-rejoining enzymes"/>
    <property type="match status" value="1"/>
</dbReference>
<accession>A0ABU7TZP4</accession>
<proteinExistence type="predicted"/>
<protein>
    <submittedName>
        <fullName evidence="5">Integrase</fullName>
    </submittedName>
</protein>
<evidence type="ECO:0000259" key="4">
    <source>
        <dbReference type="PROSITE" id="PS51898"/>
    </source>
</evidence>
<comment type="caution">
    <text evidence="5">The sequence shown here is derived from an EMBL/GenBank/DDBJ whole genome shotgun (WGS) entry which is preliminary data.</text>
</comment>
<keyword evidence="6" id="KW-1185">Reference proteome</keyword>
<dbReference type="InterPro" id="IPR011010">
    <property type="entry name" value="DNA_brk_join_enz"/>
</dbReference>
<evidence type="ECO:0000313" key="6">
    <source>
        <dbReference type="Proteomes" id="UP001355206"/>
    </source>
</evidence>
<keyword evidence="2" id="KW-0233">DNA recombination</keyword>
<dbReference type="Gene3D" id="1.10.443.10">
    <property type="entry name" value="Intergrase catalytic core"/>
    <property type="match status" value="1"/>
</dbReference>